<keyword evidence="11 14" id="KW-1133">Transmembrane helix</keyword>
<accession>A0ABQ5XBY9</accession>
<evidence type="ECO:0000256" key="1">
    <source>
        <dbReference type="ARBA" id="ARBA00004167"/>
    </source>
</evidence>
<keyword evidence="8 14" id="KW-0378">Hydrolase</keyword>
<reference evidence="19" key="1">
    <citation type="journal article" date="2019" name="Int. J. Syst. Evol. Microbiol.">
        <title>The Global Catalogue of Microorganisms (GCM) 10K type strain sequencing project: providing services to taxonomists for standard genome sequencing and annotation.</title>
        <authorList>
            <consortium name="The Broad Institute Genomics Platform"/>
            <consortium name="The Broad Institute Genome Sequencing Center for Infectious Disease"/>
            <person name="Wu L."/>
            <person name="Ma J."/>
        </authorList>
    </citation>
    <scope>NUCLEOTIDE SEQUENCE [LARGE SCALE GENOMIC DNA]</scope>
    <source>
        <strain evidence="19">NBRC 111981</strain>
    </source>
</reference>
<sequence>MKPAAKRLRIYKDSRGEGEAFRRRALAGFALILLGLCALVGRYVFLQVLRHDEFALRSVNNSVKPRAIPPARGLIYDRNGVLLADNVPAFRLEVVPEQIRNMNQLLAQLGSVIALDQDDLDAFRKQLKQSRRYDSVPLKMRLTEDDIARFAVNRWRFPGVDVVPYLTRQYTLGPLFAHVIGYVSRIDADDLQNLDADRYKGTTHIGRTGVERSYEDMLHGSPGYELDEVNADGRIQRVLKTDPPKPGKNLYLSIDARIQKAAQDAFEGRAGAAVAIDPRNGQVLAMVSVPSFDPNLFVNGISSADYKALLNAPDKPLISRPLRAAFPPGSTVKPFMALAGLEYGVRTPQDSVFSSGVFYIPGQARGYRDDQRYGVGTTNLYKAIYASVNTYFYKLALDLGIDRISDFMSSYGFGHPTGVDLPGEAPGIVPSRVWKAKHSPKERTWYPGETVIAGIGQGYWSVTALQLAHALATFAGRGVPYAPRVVMSTGDVGTPQVPLPNPPTGPSLMKNMKDWEAVNEGMQMVIYSNDPTSTGFRAKLGNGFPYRIAGKSGTAERYSRKSNAYDENKNAAYLAARHRAWFEAFTPAENPRIAVAVVLEAGAWGAEDSGPIVRKILDAWLAAQGGAVPPSTPLQESGLPAAPASTQTPEDLPQGDIPAPDSSTGEDNTP</sequence>
<dbReference type="Proteomes" id="UP001156627">
    <property type="component" value="Unassembled WGS sequence"/>
</dbReference>
<feature type="region of interest" description="Disordered" evidence="15">
    <location>
        <begin position="625"/>
        <end position="670"/>
    </location>
</feature>
<keyword evidence="4 14" id="KW-0997">Cell inner membrane</keyword>
<evidence type="ECO:0000259" key="17">
    <source>
        <dbReference type="Pfam" id="PF03717"/>
    </source>
</evidence>
<keyword evidence="6 14" id="KW-0645">Protease</keyword>
<gene>
    <name evidence="14 18" type="primary">mrdA</name>
    <name evidence="18" type="ORF">GCM10007898_17070</name>
</gene>
<evidence type="ECO:0000256" key="12">
    <source>
        <dbReference type="ARBA" id="ARBA00023136"/>
    </source>
</evidence>
<protein>
    <recommendedName>
        <fullName evidence="14">Peptidoglycan D,D-transpeptidase MrdA</fullName>
        <ecNumber evidence="14">3.4.16.4</ecNumber>
    </recommendedName>
    <alternativeName>
        <fullName evidence="14">Penicillin-binding protein 2</fullName>
        <shortName evidence="14">PBP-2</shortName>
    </alternativeName>
</protein>
<dbReference type="InterPro" id="IPR005311">
    <property type="entry name" value="PBP_dimer"/>
</dbReference>
<keyword evidence="12 14" id="KW-0472">Membrane</keyword>
<evidence type="ECO:0000313" key="18">
    <source>
        <dbReference type="EMBL" id="GLQ88138.1"/>
    </source>
</evidence>
<evidence type="ECO:0000256" key="9">
    <source>
        <dbReference type="ARBA" id="ARBA00022960"/>
    </source>
</evidence>
<dbReference type="Pfam" id="PF00905">
    <property type="entry name" value="Transpeptidase"/>
    <property type="match status" value="1"/>
</dbReference>
<comment type="similarity">
    <text evidence="14">Belongs to the transpeptidase family. MrdA subfamily.</text>
</comment>
<evidence type="ECO:0000256" key="15">
    <source>
        <dbReference type="SAM" id="MobiDB-lite"/>
    </source>
</evidence>
<dbReference type="InterPro" id="IPR001460">
    <property type="entry name" value="PCN-bd_Tpept"/>
</dbReference>
<dbReference type="PANTHER" id="PTHR30627:SF2">
    <property type="entry name" value="PEPTIDOGLYCAN D,D-TRANSPEPTIDASE MRDA"/>
    <property type="match status" value="1"/>
</dbReference>
<evidence type="ECO:0000256" key="6">
    <source>
        <dbReference type="ARBA" id="ARBA00022670"/>
    </source>
</evidence>
<dbReference type="EMBL" id="BSOA01000014">
    <property type="protein sequence ID" value="GLQ88138.1"/>
    <property type="molecule type" value="Genomic_DNA"/>
</dbReference>
<keyword evidence="19" id="KW-1185">Reference proteome</keyword>
<name>A0ABQ5XBY9_9GAMM</name>
<dbReference type="InterPro" id="IPR050515">
    <property type="entry name" value="Beta-lactam/transpept"/>
</dbReference>
<feature type="transmembrane region" description="Helical" evidence="14">
    <location>
        <begin position="25"/>
        <end position="45"/>
    </location>
</feature>
<dbReference type="PANTHER" id="PTHR30627">
    <property type="entry name" value="PEPTIDOGLYCAN D,D-TRANSPEPTIDASE"/>
    <property type="match status" value="1"/>
</dbReference>
<dbReference type="InterPro" id="IPR036138">
    <property type="entry name" value="PBP_dimer_sf"/>
</dbReference>
<evidence type="ECO:0000256" key="13">
    <source>
        <dbReference type="ARBA" id="ARBA00023316"/>
    </source>
</evidence>
<feature type="active site" description="Acyl-ester intermediate" evidence="14">
    <location>
        <position position="330"/>
    </location>
</feature>
<evidence type="ECO:0000256" key="8">
    <source>
        <dbReference type="ARBA" id="ARBA00022801"/>
    </source>
</evidence>
<dbReference type="NCBIfam" id="TIGR03423">
    <property type="entry name" value="pbp2_mrdA"/>
    <property type="match status" value="1"/>
</dbReference>
<keyword evidence="13 14" id="KW-0961">Cell wall biogenesis/degradation</keyword>
<proteinExistence type="inferred from homology"/>
<dbReference type="Gene3D" id="3.30.1390.30">
    <property type="entry name" value="Penicillin-binding protein 2a, domain 3"/>
    <property type="match status" value="1"/>
</dbReference>
<evidence type="ECO:0000256" key="10">
    <source>
        <dbReference type="ARBA" id="ARBA00022984"/>
    </source>
</evidence>
<comment type="pathway">
    <text evidence="14">Cell wall biogenesis; peptidoglycan biosynthesis.</text>
</comment>
<dbReference type="RefSeq" id="WP_284331579.1">
    <property type="nucleotide sequence ID" value="NZ_BSOA01000014.1"/>
</dbReference>
<dbReference type="Gene3D" id="3.40.710.10">
    <property type="entry name" value="DD-peptidase/beta-lactamase superfamily"/>
    <property type="match status" value="1"/>
</dbReference>
<keyword evidence="9 14" id="KW-0133">Cell shape</keyword>
<dbReference type="InterPro" id="IPR017790">
    <property type="entry name" value="Penicillin-binding_protein_2"/>
</dbReference>
<evidence type="ECO:0000256" key="4">
    <source>
        <dbReference type="ARBA" id="ARBA00022519"/>
    </source>
</evidence>
<dbReference type="SUPFAM" id="SSF56601">
    <property type="entry name" value="beta-lactamase/transpeptidase-like"/>
    <property type="match status" value="1"/>
</dbReference>
<dbReference type="SUPFAM" id="SSF56519">
    <property type="entry name" value="Penicillin binding protein dimerisation domain"/>
    <property type="match status" value="1"/>
</dbReference>
<dbReference type="EC" id="3.4.16.4" evidence="14"/>
<evidence type="ECO:0000256" key="14">
    <source>
        <dbReference type="HAMAP-Rule" id="MF_02081"/>
    </source>
</evidence>
<evidence type="ECO:0000256" key="5">
    <source>
        <dbReference type="ARBA" id="ARBA00022645"/>
    </source>
</evidence>
<dbReference type="InterPro" id="IPR012338">
    <property type="entry name" value="Beta-lactam/transpept-like"/>
</dbReference>
<evidence type="ECO:0000256" key="2">
    <source>
        <dbReference type="ARBA" id="ARBA00004236"/>
    </source>
</evidence>
<comment type="subcellular location">
    <subcellularLocation>
        <location evidence="14">Cell inner membrane</location>
        <topology evidence="14">Single-pass membrane protein</topology>
    </subcellularLocation>
    <subcellularLocation>
        <location evidence="2">Cell membrane</location>
    </subcellularLocation>
    <subcellularLocation>
        <location evidence="1">Membrane</location>
        <topology evidence="1">Single-pass membrane protein</topology>
    </subcellularLocation>
</comment>
<dbReference type="Gene3D" id="3.90.1310.10">
    <property type="entry name" value="Penicillin-binding protein 2a (Domain 2)"/>
    <property type="match status" value="1"/>
</dbReference>
<dbReference type="Pfam" id="PF03717">
    <property type="entry name" value="PBP_dimer"/>
    <property type="match status" value="1"/>
</dbReference>
<organism evidence="18 19">
    <name type="scientific">Dyella flagellata</name>
    <dbReference type="NCBI Taxonomy" id="1867833"/>
    <lineage>
        <taxon>Bacteria</taxon>
        <taxon>Pseudomonadati</taxon>
        <taxon>Pseudomonadota</taxon>
        <taxon>Gammaproteobacteria</taxon>
        <taxon>Lysobacterales</taxon>
        <taxon>Rhodanobacteraceae</taxon>
        <taxon>Dyella</taxon>
    </lineage>
</organism>
<evidence type="ECO:0000256" key="7">
    <source>
        <dbReference type="ARBA" id="ARBA00022692"/>
    </source>
</evidence>
<comment type="catalytic activity">
    <reaction evidence="14">
        <text>Preferential cleavage: (Ac)2-L-Lys-D-Ala-|-D-Ala. Also transpeptidation of peptidyl-alanyl moieties that are N-acyl substituents of D-alanine.</text>
        <dbReference type="EC" id="3.4.16.4"/>
    </reaction>
</comment>
<keyword evidence="3 14" id="KW-1003">Cell membrane</keyword>
<evidence type="ECO:0000256" key="11">
    <source>
        <dbReference type="ARBA" id="ARBA00022989"/>
    </source>
</evidence>
<evidence type="ECO:0000313" key="19">
    <source>
        <dbReference type="Proteomes" id="UP001156627"/>
    </source>
</evidence>
<evidence type="ECO:0000259" key="16">
    <source>
        <dbReference type="Pfam" id="PF00905"/>
    </source>
</evidence>
<evidence type="ECO:0000256" key="3">
    <source>
        <dbReference type="ARBA" id="ARBA00022475"/>
    </source>
</evidence>
<feature type="compositionally biased region" description="Polar residues" evidence="15">
    <location>
        <begin position="661"/>
        <end position="670"/>
    </location>
</feature>
<keyword evidence="5 14" id="KW-0121">Carboxypeptidase</keyword>
<dbReference type="HAMAP" id="MF_02081">
    <property type="entry name" value="MrdA_transpept"/>
    <property type="match status" value="1"/>
</dbReference>
<comment type="caution">
    <text evidence="14">Lacks conserved residue(s) required for the propagation of feature annotation.</text>
</comment>
<comment type="caution">
    <text evidence="18">The sequence shown here is derived from an EMBL/GenBank/DDBJ whole genome shotgun (WGS) entry which is preliminary data.</text>
</comment>
<feature type="domain" description="Penicillin-binding protein transpeptidase" evidence="16">
    <location>
        <begin position="271"/>
        <end position="618"/>
    </location>
</feature>
<comment type="function">
    <text evidence="14">Catalyzes cross-linking of the peptidoglycan cell wall.</text>
</comment>
<keyword evidence="7 14" id="KW-0812">Transmembrane</keyword>
<keyword evidence="10 14" id="KW-0573">Peptidoglycan synthesis</keyword>
<feature type="domain" description="Penicillin-binding protein dimerisation" evidence="17">
    <location>
        <begin position="68"/>
        <end position="238"/>
    </location>
</feature>